<dbReference type="EMBL" id="FOYM01000027">
    <property type="protein sequence ID" value="SFR13184.1"/>
    <property type="molecule type" value="Genomic_DNA"/>
</dbReference>
<dbReference type="AlphaFoldDB" id="A0A1I6E615"/>
<feature type="transmembrane region" description="Helical" evidence="14">
    <location>
        <begin position="398"/>
        <end position="418"/>
    </location>
</feature>
<feature type="transmembrane region" description="Helical" evidence="14">
    <location>
        <begin position="274"/>
        <end position="297"/>
    </location>
</feature>
<keyword evidence="3" id="KW-0813">Transport</keyword>
<evidence type="ECO:0000256" key="4">
    <source>
        <dbReference type="ARBA" id="ARBA00022475"/>
    </source>
</evidence>
<dbReference type="PANTHER" id="PTHR48086">
    <property type="entry name" value="SODIUM/PROLINE SYMPORTER-RELATED"/>
    <property type="match status" value="1"/>
</dbReference>
<reference evidence="16" key="1">
    <citation type="submission" date="2016-10" db="EMBL/GenBank/DDBJ databases">
        <authorList>
            <person name="Varghese N."/>
            <person name="Submissions S."/>
        </authorList>
    </citation>
    <scope>NUCLEOTIDE SEQUENCE [LARGE SCALE GENOMIC DNA]</scope>
    <source>
        <strain evidence="16">DSM 3669</strain>
    </source>
</reference>
<keyword evidence="8" id="KW-0915">Sodium</keyword>
<dbReference type="CDD" id="cd10322">
    <property type="entry name" value="SLC5sbd"/>
    <property type="match status" value="1"/>
</dbReference>
<keyword evidence="6" id="KW-0769">Symport</keyword>
<feature type="transmembrane region" description="Helical" evidence="14">
    <location>
        <begin position="242"/>
        <end position="262"/>
    </location>
</feature>
<feature type="transmembrane region" description="Helical" evidence="14">
    <location>
        <begin position="34"/>
        <end position="55"/>
    </location>
</feature>
<dbReference type="RefSeq" id="WP_092485869.1">
    <property type="nucleotide sequence ID" value="NZ_FOYM01000027.1"/>
</dbReference>
<dbReference type="Pfam" id="PF00474">
    <property type="entry name" value="SSF"/>
    <property type="match status" value="1"/>
</dbReference>
<dbReference type="Proteomes" id="UP000199584">
    <property type="component" value="Unassembled WGS sequence"/>
</dbReference>
<keyword evidence="7 14" id="KW-1133">Transmembrane helix</keyword>
<evidence type="ECO:0000256" key="6">
    <source>
        <dbReference type="ARBA" id="ARBA00022847"/>
    </source>
</evidence>
<feature type="transmembrane region" description="Helical" evidence="14">
    <location>
        <begin position="460"/>
        <end position="478"/>
    </location>
</feature>
<keyword evidence="11" id="KW-0739">Sodium transport</keyword>
<protein>
    <submittedName>
        <fullName evidence="15">Solute:Na+ symporter, SSS family</fullName>
    </submittedName>
</protein>
<evidence type="ECO:0000313" key="16">
    <source>
        <dbReference type="Proteomes" id="UP000199584"/>
    </source>
</evidence>
<evidence type="ECO:0000256" key="10">
    <source>
        <dbReference type="ARBA" id="ARBA00023136"/>
    </source>
</evidence>
<evidence type="ECO:0000256" key="1">
    <source>
        <dbReference type="ARBA" id="ARBA00004651"/>
    </source>
</evidence>
<proteinExistence type="inferred from homology"/>
<evidence type="ECO:0000256" key="2">
    <source>
        <dbReference type="ARBA" id="ARBA00006434"/>
    </source>
</evidence>
<feature type="transmembrane region" description="Helical" evidence="14">
    <location>
        <begin position="6"/>
        <end position="22"/>
    </location>
</feature>
<feature type="transmembrane region" description="Helical" evidence="14">
    <location>
        <begin position="375"/>
        <end position="392"/>
    </location>
</feature>
<keyword evidence="4" id="KW-1003">Cell membrane</keyword>
<dbReference type="GO" id="GO:0015293">
    <property type="term" value="F:symporter activity"/>
    <property type="evidence" value="ECO:0007669"/>
    <property type="project" value="UniProtKB-KW"/>
</dbReference>
<evidence type="ECO:0000256" key="14">
    <source>
        <dbReference type="SAM" id="Phobius"/>
    </source>
</evidence>
<feature type="transmembrane region" description="Helical" evidence="14">
    <location>
        <begin position="116"/>
        <end position="135"/>
    </location>
</feature>
<dbReference type="STRING" id="39060.SAMN05660706_1276"/>
<feature type="transmembrane region" description="Helical" evidence="14">
    <location>
        <begin position="330"/>
        <end position="354"/>
    </location>
</feature>
<evidence type="ECO:0000256" key="3">
    <source>
        <dbReference type="ARBA" id="ARBA00022448"/>
    </source>
</evidence>
<evidence type="ECO:0000256" key="9">
    <source>
        <dbReference type="ARBA" id="ARBA00023065"/>
    </source>
</evidence>
<evidence type="ECO:0000256" key="13">
    <source>
        <dbReference type="RuleBase" id="RU362091"/>
    </source>
</evidence>
<keyword evidence="5 14" id="KW-0812">Transmembrane</keyword>
<comment type="subcellular location">
    <subcellularLocation>
        <location evidence="1">Cell membrane</location>
        <topology evidence="1">Multi-pass membrane protein</topology>
    </subcellularLocation>
</comment>
<dbReference type="InterPro" id="IPR001734">
    <property type="entry name" value="Na/solute_symporter"/>
</dbReference>
<evidence type="ECO:0000256" key="7">
    <source>
        <dbReference type="ARBA" id="ARBA00022989"/>
    </source>
</evidence>
<evidence type="ECO:0000256" key="8">
    <source>
        <dbReference type="ARBA" id="ARBA00023053"/>
    </source>
</evidence>
<evidence type="ECO:0000256" key="5">
    <source>
        <dbReference type="ARBA" id="ARBA00022692"/>
    </source>
</evidence>
<dbReference type="PROSITE" id="PS50283">
    <property type="entry name" value="NA_SOLUT_SYMP_3"/>
    <property type="match status" value="1"/>
</dbReference>
<dbReference type="Gene3D" id="1.20.1730.10">
    <property type="entry name" value="Sodium/glucose cotransporter"/>
    <property type="match status" value="1"/>
</dbReference>
<accession>A0A1I6E615</accession>
<organism evidence="15 16">
    <name type="scientific">Desulfoscipio geothermicus DSM 3669</name>
    <dbReference type="NCBI Taxonomy" id="1121426"/>
    <lineage>
        <taxon>Bacteria</taxon>
        <taxon>Bacillati</taxon>
        <taxon>Bacillota</taxon>
        <taxon>Clostridia</taxon>
        <taxon>Eubacteriales</taxon>
        <taxon>Desulfallaceae</taxon>
        <taxon>Desulfoscipio</taxon>
    </lineage>
</organism>
<feature type="transmembrane region" description="Helical" evidence="14">
    <location>
        <begin position="180"/>
        <end position="197"/>
    </location>
</feature>
<keyword evidence="10 14" id="KW-0472">Membrane</keyword>
<dbReference type="InterPro" id="IPR038377">
    <property type="entry name" value="Na/Glc_symporter_sf"/>
</dbReference>
<dbReference type="GO" id="GO:0006814">
    <property type="term" value="P:sodium ion transport"/>
    <property type="evidence" value="ECO:0007669"/>
    <property type="project" value="UniProtKB-KW"/>
</dbReference>
<dbReference type="InterPro" id="IPR050277">
    <property type="entry name" value="Sodium:Solute_Symporter"/>
</dbReference>
<dbReference type="PANTHER" id="PTHR48086:SF3">
    <property type="entry name" value="SODIUM_PROLINE SYMPORTER"/>
    <property type="match status" value="1"/>
</dbReference>
<dbReference type="OrthoDB" id="9766407at2"/>
<feature type="transmembrane region" description="Helical" evidence="14">
    <location>
        <begin position="150"/>
        <end position="168"/>
    </location>
</feature>
<keyword evidence="16" id="KW-1185">Reference proteome</keyword>
<feature type="transmembrane region" description="Helical" evidence="14">
    <location>
        <begin position="75"/>
        <end position="96"/>
    </location>
</feature>
<dbReference type="GO" id="GO:0005886">
    <property type="term" value="C:plasma membrane"/>
    <property type="evidence" value="ECO:0007669"/>
    <property type="project" value="UniProtKB-SubCell"/>
</dbReference>
<feature type="transmembrane region" description="Helical" evidence="14">
    <location>
        <begin position="430"/>
        <end position="448"/>
    </location>
</feature>
<evidence type="ECO:0000256" key="11">
    <source>
        <dbReference type="ARBA" id="ARBA00023201"/>
    </source>
</evidence>
<comment type="catalytic activity">
    <reaction evidence="12">
        <text>L-proline(in) + Na(+)(in) = L-proline(out) + Na(+)(out)</text>
        <dbReference type="Rhea" id="RHEA:28967"/>
        <dbReference type="ChEBI" id="CHEBI:29101"/>
        <dbReference type="ChEBI" id="CHEBI:60039"/>
    </reaction>
</comment>
<comment type="similarity">
    <text evidence="2 13">Belongs to the sodium:solute symporter (SSF) (TC 2.A.21) family.</text>
</comment>
<gene>
    <name evidence="15" type="ORF">SAMN05660706_1276</name>
</gene>
<evidence type="ECO:0000313" key="15">
    <source>
        <dbReference type="EMBL" id="SFR13184.1"/>
    </source>
</evidence>
<evidence type="ECO:0000256" key="12">
    <source>
        <dbReference type="ARBA" id="ARBA00033708"/>
    </source>
</evidence>
<name>A0A1I6E615_9FIRM</name>
<sequence>MIELLYLAFFILYTITILWFGKHGFDRVNSVRDFYLAGSTLGLVASVCTFAATWFSAASMLGLPGSLYAYGYAAIPYSIFGWFIGAAFIVLMSVRLRKYDVVTIPEFFRVRYQSKLMQAMGGLVIVFGYIFYIIIQIRGFGIVMSSLLDIPYSFSILFIYLFILYTTFGGLHSVTRTDVVNLLLIFGGSLLSAYFIVQSAGGITNLHLAAAEINTEVLAGSGEITPRGSLLHPFAMGLQPPLFLITAFCGWGLGLAANPQYAMRILSARDTRTAALMVGIAVLLLGFIYIAIILAGIGSRVMLPTAPVDSIDMVFPYIIDRVLHIKLGGLILISIIAAALSTANSQLLIIASGLTYDIYKNYSNSYISEEKFINLNRVAIAAGGTISLLLAVNPPQGLLVFGSNIWGIVAATFLFPLYGGLFWRSATRQGAIASFLGGLIVSVGWLRIYYNYLVGTPAEIIHPAFPGVLVSFLLFILISKLTAQTKKQETNT</sequence>
<keyword evidence="9" id="KW-0406">Ion transport</keyword>